<protein>
    <submittedName>
        <fullName evidence="1">Uncharacterized protein</fullName>
    </submittedName>
</protein>
<name>A0A9I9EG20_CUCME</name>
<accession>A0A9I9EG20</accession>
<proteinExistence type="predicted"/>
<dbReference type="AlphaFoldDB" id="A0A9I9EG20"/>
<dbReference type="EnsemblPlants" id="MELO3C033250.2.1">
    <property type="protein sequence ID" value="MELO3C033250.2.1"/>
    <property type="gene ID" value="MELO3C033250.2"/>
</dbReference>
<evidence type="ECO:0000313" key="1">
    <source>
        <dbReference type="EnsemblPlants" id="MELO3C033250.2.1"/>
    </source>
</evidence>
<reference evidence="1" key="1">
    <citation type="submission" date="2023-03" db="UniProtKB">
        <authorList>
            <consortium name="EnsemblPlants"/>
        </authorList>
    </citation>
    <scope>IDENTIFICATION</scope>
</reference>
<sequence length="109" mass="12034">MISELILHSNPKAGRSEFRLAPYVPNYSPDLIPEMGGLLSQTKRPLVINIPFAKDPELSPTLGHLTLCLDYCNNTQGYTDSSLLPSFCKALNQKGVLLKQNPVEKSYDG</sequence>
<organism evidence="1">
    <name type="scientific">Cucumis melo</name>
    <name type="common">Muskmelon</name>
    <dbReference type="NCBI Taxonomy" id="3656"/>
    <lineage>
        <taxon>Eukaryota</taxon>
        <taxon>Viridiplantae</taxon>
        <taxon>Streptophyta</taxon>
        <taxon>Embryophyta</taxon>
        <taxon>Tracheophyta</taxon>
        <taxon>Spermatophyta</taxon>
        <taxon>Magnoliopsida</taxon>
        <taxon>eudicotyledons</taxon>
        <taxon>Gunneridae</taxon>
        <taxon>Pentapetalae</taxon>
        <taxon>rosids</taxon>
        <taxon>fabids</taxon>
        <taxon>Cucurbitales</taxon>
        <taxon>Cucurbitaceae</taxon>
        <taxon>Benincaseae</taxon>
        <taxon>Cucumis</taxon>
    </lineage>
</organism>
<dbReference type="Gramene" id="MELO3C033250.2.1">
    <property type="protein sequence ID" value="MELO3C033250.2.1"/>
    <property type="gene ID" value="MELO3C033250.2"/>
</dbReference>